<feature type="transmembrane region" description="Helical" evidence="1">
    <location>
        <begin position="316"/>
        <end position="340"/>
    </location>
</feature>
<dbReference type="PANTHER" id="PTHR41983:SF2">
    <property type="entry name" value="SHORT-CHAIN FATTY ACID TRANSPORTER-RELATED"/>
    <property type="match status" value="1"/>
</dbReference>
<sequence>MHSIASRFKVGVERYLPDAFVFAILLTIVAYLMGVFLTDAGPFQMIEYWYNGFWGFLAFAMQMVVILVAGYCLAIAPIVQRGIKRLAKIPNNPGNAVMSTVLVSGAASFINWGFGLILGPIFARELAKNIKDIDYRVLIAAAFCGAMAMLPASISLTAPLLVNTPGHFLEDSIGLIPLSQTIFSTQMLFPALVSVIIFAFLFKKMHPSKDETVAFEEKFPANQSNQTEEETAATAEVQAETIAEKMDRSKLLNYIIVIGGLSWVIYYFATKGFDLNLDFTNFMLIMVGMALHGSPKNYFNAVKKAITATAGIVIQFPFYAGIMGMMASSGLIVLIANWFVSFSTEVTLPLFAFIAACIVNIFVPSAGGQWAVQGPIMIEAAKSLNVDPAVMVNAVAIGDVTTNMFQPFWALPALGIAGLGIRDIWGYCLVAMIIYFIIASISMILFI</sequence>
<feature type="transmembrane region" description="Helical" evidence="1">
    <location>
        <begin position="275"/>
        <end position="295"/>
    </location>
</feature>
<dbReference type="PANTHER" id="PTHR41983">
    <property type="entry name" value="SHORT-CHAIN FATTY ACID TRANSPORTER-RELATED"/>
    <property type="match status" value="1"/>
</dbReference>
<feature type="transmembrane region" description="Helical" evidence="1">
    <location>
        <begin position="346"/>
        <end position="363"/>
    </location>
</feature>
<dbReference type="EMBL" id="JAUSUQ010000033">
    <property type="protein sequence ID" value="MDQ0341113.1"/>
    <property type="molecule type" value="Genomic_DNA"/>
</dbReference>
<feature type="transmembrane region" description="Helical" evidence="1">
    <location>
        <begin position="251"/>
        <end position="269"/>
    </location>
</feature>
<comment type="caution">
    <text evidence="2">The sequence shown here is derived from an EMBL/GenBank/DDBJ whole genome shotgun (WGS) entry which is preliminary data.</text>
</comment>
<evidence type="ECO:0000313" key="3">
    <source>
        <dbReference type="Proteomes" id="UP001232445"/>
    </source>
</evidence>
<feature type="transmembrane region" description="Helical" evidence="1">
    <location>
        <begin position="135"/>
        <end position="162"/>
    </location>
</feature>
<proteinExistence type="predicted"/>
<keyword evidence="1" id="KW-1133">Transmembrane helix</keyword>
<keyword evidence="1" id="KW-0472">Membrane</keyword>
<organism evidence="2 3">
    <name type="scientific">Caldalkalibacillus uzonensis</name>
    <dbReference type="NCBI Taxonomy" id="353224"/>
    <lineage>
        <taxon>Bacteria</taxon>
        <taxon>Bacillati</taxon>
        <taxon>Bacillota</taxon>
        <taxon>Bacilli</taxon>
        <taxon>Bacillales</taxon>
        <taxon>Bacillaceae</taxon>
        <taxon>Caldalkalibacillus</taxon>
    </lineage>
</organism>
<gene>
    <name evidence="2" type="ORF">J2S00_003957</name>
</gene>
<dbReference type="InterPro" id="IPR006160">
    <property type="entry name" value="SCFA_transpt_AtoE"/>
</dbReference>
<evidence type="ECO:0000313" key="2">
    <source>
        <dbReference type="EMBL" id="MDQ0341113.1"/>
    </source>
</evidence>
<keyword evidence="1" id="KW-0812">Transmembrane</keyword>
<keyword evidence="3" id="KW-1185">Reference proteome</keyword>
<feature type="transmembrane region" description="Helical" evidence="1">
    <location>
        <begin position="182"/>
        <end position="202"/>
    </location>
</feature>
<feature type="transmembrane region" description="Helical" evidence="1">
    <location>
        <begin position="424"/>
        <end position="446"/>
    </location>
</feature>
<name>A0ABU0CY93_9BACI</name>
<dbReference type="Proteomes" id="UP001232445">
    <property type="component" value="Unassembled WGS sequence"/>
</dbReference>
<dbReference type="RefSeq" id="WP_307343813.1">
    <property type="nucleotide sequence ID" value="NZ_JAUSUQ010000033.1"/>
</dbReference>
<dbReference type="Pfam" id="PF02667">
    <property type="entry name" value="SCFA_trans"/>
    <property type="match status" value="1"/>
</dbReference>
<feature type="transmembrane region" description="Helical" evidence="1">
    <location>
        <begin position="20"/>
        <end position="41"/>
    </location>
</feature>
<protein>
    <submittedName>
        <fullName evidence="2">Short-chain fatty acids transporter</fullName>
    </submittedName>
</protein>
<accession>A0ABU0CY93</accession>
<feature type="transmembrane region" description="Helical" evidence="1">
    <location>
        <begin position="53"/>
        <end position="76"/>
    </location>
</feature>
<reference evidence="2 3" key="1">
    <citation type="submission" date="2023-07" db="EMBL/GenBank/DDBJ databases">
        <title>Genomic Encyclopedia of Type Strains, Phase IV (KMG-IV): sequencing the most valuable type-strain genomes for metagenomic binning, comparative biology and taxonomic classification.</title>
        <authorList>
            <person name="Goeker M."/>
        </authorList>
    </citation>
    <scope>NUCLEOTIDE SEQUENCE [LARGE SCALE GENOMIC DNA]</scope>
    <source>
        <strain evidence="2 3">DSM 17740</strain>
    </source>
</reference>
<evidence type="ECO:0000256" key="1">
    <source>
        <dbReference type="SAM" id="Phobius"/>
    </source>
</evidence>